<dbReference type="Pfam" id="PF00249">
    <property type="entry name" value="Myb_DNA-binding"/>
    <property type="match status" value="2"/>
</dbReference>
<dbReference type="CDD" id="cd00167">
    <property type="entry name" value="SANT"/>
    <property type="match status" value="2"/>
</dbReference>
<feature type="compositionally biased region" description="Pro residues" evidence="5">
    <location>
        <begin position="343"/>
        <end position="354"/>
    </location>
</feature>
<dbReference type="SMART" id="SM00717">
    <property type="entry name" value="SANT"/>
    <property type="match status" value="2"/>
</dbReference>
<accession>A0A0M0K099</accession>
<keyword evidence="4" id="KW-0539">Nucleus</keyword>
<dbReference type="PANTHER" id="PTHR46621:SF1">
    <property type="entry name" value="SNRNA-ACTIVATING PROTEIN COMPLEX SUBUNIT 4"/>
    <property type="match status" value="1"/>
</dbReference>
<evidence type="ECO:0000313" key="9">
    <source>
        <dbReference type="Proteomes" id="UP000037460"/>
    </source>
</evidence>
<dbReference type="PANTHER" id="PTHR46621">
    <property type="entry name" value="SNRNA-ACTIVATING PROTEIN COMPLEX SUBUNIT 4"/>
    <property type="match status" value="1"/>
</dbReference>
<evidence type="ECO:0000256" key="2">
    <source>
        <dbReference type="ARBA" id="ARBA00023125"/>
    </source>
</evidence>
<keyword evidence="3" id="KW-0804">Transcription</keyword>
<dbReference type="PROSITE" id="PS50090">
    <property type="entry name" value="MYB_LIKE"/>
    <property type="match status" value="2"/>
</dbReference>
<dbReference type="EMBL" id="JWZX01001820">
    <property type="protein sequence ID" value="KOO32235.1"/>
    <property type="molecule type" value="Genomic_DNA"/>
</dbReference>
<protein>
    <submittedName>
        <fullName evidence="8">C-myb like protein</fullName>
    </submittedName>
</protein>
<comment type="caution">
    <text evidence="8">The sequence shown here is derived from an EMBL/GenBank/DDBJ whole genome shotgun (WGS) entry which is preliminary data.</text>
</comment>
<dbReference type="GO" id="GO:0019185">
    <property type="term" value="C:snRNA-activating protein complex"/>
    <property type="evidence" value="ECO:0007669"/>
    <property type="project" value="TreeGrafter"/>
</dbReference>
<evidence type="ECO:0000259" key="6">
    <source>
        <dbReference type="PROSITE" id="PS50090"/>
    </source>
</evidence>
<evidence type="ECO:0000313" key="8">
    <source>
        <dbReference type="EMBL" id="KOO32235.1"/>
    </source>
</evidence>
<keyword evidence="1" id="KW-0805">Transcription regulation</keyword>
<feature type="region of interest" description="Disordered" evidence="5">
    <location>
        <begin position="1"/>
        <end position="44"/>
    </location>
</feature>
<gene>
    <name evidence="8" type="ORF">Ctob_010280</name>
</gene>
<feature type="domain" description="HTH myb-type" evidence="7">
    <location>
        <begin position="263"/>
        <end position="313"/>
    </location>
</feature>
<proteinExistence type="predicted"/>
<dbReference type="GO" id="GO:0001006">
    <property type="term" value="F:RNA polymerase III type 3 promoter sequence-specific DNA binding"/>
    <property type="evidence" value="ECO:0007669"/>
    <property type="project" value="TreeGrafter"/>
</dbReference>
<dbReference type="SUPFAM" id="SSF46689">
    <property type="entry name" value="Homeodomain-like"/>
    <property type="match status" value="1"/>
</dbReference>
<keyword evidence="9" id="KW-1185">Reference proteome</keyword>
<dbReference type="InterPro" id="IPR009057">
    <property type="entry name" value="Homeodomain-like_sf"/>
</dbReference>
<dbReference type="AlphaFoldDB" id="A0A0M0K099"/>
<feature type="region of interest" description="Disordered" evidence="5">
    <location>
        <begin position="129"/>
        <end position="160"/>
    </location>
</feature>
<feature type="domain" description="Myb-like" evidence="6">
    <location>
        <begin position="263"/>
        <end position="309"/>
    </location>
</feature>
<name>A0A0M0K099_9EUKA</name>
<feature type="compositionally biased region" description="Low complexity" evidence="5">
    <location>
        <begin position="130"/>
        <end position="153"/>
    </location>
</feature>
<evidence type="ECO:0000256" key="4">
    <source>
        <dbReference type="ARBA" id="ARBA00023242"/>
    </source>
</evidence>
<reference evidence="9" key="1">
    <citation type="journal article" date="2015" name="PLoS Genet.">
        <title>Genome Sequence and Transcriptome Analyses of Chrysochromulina tobin: Metabolic Tools for Enhanced Algal Fitness in the Prominent Order Prymnesiales (Haptophyceae).</title>
        <authorList>
            <person name="Hovde B.T."/>
            <person name="Deodato C.R."/>
            <person name="Hunsperger H.M."/>
            <person name="Ryken S.A."/>
            <person name="Yost W."/>
            <person name="Jha R.K."/>
            <person name="Patterson J."/>
            <person name="Monnat R.J. Jr."/>
            <person name="Barlow S.B."/>
            <person name="Starkenburg S.R."/>
            <person name="Cattolico R.A."/>
        </authorList>
    </citation>
    <scope>NUCLEOTIDE SEQUENCE</scope>
    <source>
        <strain evidence="9">CCMP291</strain>
    </source>
</reference>
<feature type="domain" description="HTH myb-type" evidence="7">
    <location>
        <begin position="195"/>
        <end position="245"/>
    </location>
</feature>
<evidence type="ECO:0000259" key="7">
    <source>
        <dbReference type="PROSITE" id="PS51294"/>
    </source>
</evidence>
<dbReference type="Gene3D" id="1.10.10.60">
    <property type="entry name" value="Homeodomain-like"/>
    <property type="match status" value="2"/>
</dbReference>
<dbReference type="GO" id="GO:0042796">
    <property type="term" value="P:snRNA transcription by RNA polymerase III"/>
    <property type="evidence" value="ECO:0007669"/>
    <property type="project" value="TreeGrafter"/>
</dbReference>
<keyword evidence="2" id="KW-0238">DNA-binding</keyword>
<dbReference type="InterPro" id="IPR051575">
    <property type="entry name" value="Myb-like_DNA-bd"/>
</dbReference>
<feature type="domain" description="Myb-like" evidence="6">
    <location>
        <begin position="191"/>
        <end position="241"/>
    </location>
</feature>
<dbReference type="PROSITE" id="PS51294">
    <property type="entry name" value="HTH_MYB"/>
    <property type="match status" value="2"/>
</dbReference>
<feature type="compositionally biased region" description="Low complexity" evidence="5">
    <location>
        <begin position="357"/>
        <end position="382"/>
    </location>
</feature>
<dbReference type="InterPro" id="IPR017930">
    <property type="entry name" value="Myb_dom"/>
</dbReference>
<feature type="region of interest" description="Disordered" evidence="5">
    <location>
        <begin position="338"/>
        <end position="382"/>
    </location>
</feature>
<dbReference type="GO" id="GO:0000978">
    <property type="term" value="F:RNA polymerase II cis-regulatory region sequence-specific DNA binding"/>
    <property type="evidence" value="ECO:0007669"/>
    <property type="project" value="TreeGrafter"/>
</dbReference>
<evidence type="ECO:0000256" key="3">
    <source>
        <dbReference type="ARBA" id="ARBA00023163"/>
    </source>
</evidence>
<dbReference type="InterPro" id="IPR001005">
    <property type="entry name" value="SANT/Myb"/>
</dbReference>
<dbReference type="Proteomes" id="UP000037460">
    <property type="component" value="Unassembled WGS sequence"/>
</dbReference>
<sequence length="382" mass="40975">MRIGKSASLARGTKRPAAPTRSPSEPRSDYTDVPEVPACKRSSRVRTPAAKVLSMILPEPSTAHDPAKADASALVDAATAVATDDINLTSTGSISQFLKGLEQLDDGDEDSPAAMRRITSYTTQHNACADAGSVDGSSSDTDSGSFSNDNSSSMLVSPPPTHALVVGDGLSRTASLDACFDDGRGVACKDEAVANRKDWAAWEDEAIRTGVHTIGTRWRQIAADLPGRSDDAVRNRWARLQHSLSGAKLPALPRVKRVEGVEQRQSWTEEEDEIISSSVRDFGHRWNRIAERLPRRTEHAIRNRWHRIQMREYEEKQGGAHHGAMPPSAQGLAMLAEMQAPPTTTPPTTAPPRAKPADATPTTAPHLAPSLTSASAASSSLM</sequence>
<evidence type="ECO:0000256" key="5">
    <source>
        <dbReference type="SAM" id="MobiDB-lite"/>
    </source>
</evidence>
<evidence type="ECO:0000256" key="1">
    <source>
        <dbReference type="ARBA" id="ARBA00023015"/>
    </source>
</evidence>
<dbReference type="OrthoDB" id="2143914at2759"/>
<organism evidence="8 9">
    <name type="scientific">Chrysochromulina tobinii</name>
    <dbReference type="NCBI Taxonomy" id="1460289"/>
    <lineage>
        <taxon>Eukaryota</taxon>
        <taxon>Haptista</taxon>
        <taxon>Haptophyta</taxon>
        <taxon>Prymnesiophyceae</taxon>
        <taxon>Prymnesiales</taxon>
        <taxon>Chrysochromulinaceae</taxon>
        <taxon>Chrysochromulina</taxon>
    </lineage>
</organism>
<dbReference type="GO" id="GO:0042795">
    <property type="term" value="P:snRNA transcription by RNA polymerase II"/>
    <property type="evidence" value="ECO:0007669"/>
    <property type="project" value="TreeGrafter"/>
</dbReference>